<evidence type="ECO:0000313" key="1">
    <source>
        <dbReference type="EMBL" id="KAL3660753.1"/>
    </source>
</evidence>
<dbReference type="AlphaFoldDB" id="A0ABD3F1U8"/>
<dbReference type="Proteomes" id="UP001632037">
    <property type="component" value="Unassembled WGS sequence"/>
</dbReference>
<reference evidence="1 2" key="1">
    <citation type="submission" date="2024-09" db="EMBL/GenBank/DDBJ databases">
        <title>Genome sequencing and assembly of Phytophthora oleae, isolate VK10A, causative agent of rot of olive drupes.</title>
        <authorList>
            <person name="Conti Taguali S."/>
            <person name="Riolo M."/>
            <person name="La Spada F."/>
            <person name="Cacciola S.O."/>
            <person name="Dionisio G."/>
        </authorList>
    </citation>
    <scope>NUCLEOTIDE SEQUENCE [LARGE SCALE GENOMIC DNA]</scope>
    <source>
        <strain evidence="1 2">VK10A</strain>
    </source>
</reference>
<dbReference type="EMBL" id="JBIMZQ010000039">
    <property type="protein sequence ID" value="KAL3660753.1"/>
    <property type="molecule type" value="Genomic_DNA"/>
</dbReference>
<comment type="caution">
    <text evidence="1">The sequence shown here is derived from an EMBL/GenBank/DDBJ whole genome shotgun (WGS) entry which is preliminary data.</text>
</comment>
<protein>
    <recommendedName>
        <fullName evidence="3">Helicase-associated domain-containing protein</fullName>
    </recommendedName>
</protein>
<sequence>MDFAFNVSQYKWDHLILPALFRYYELNGHSDVPTEFRVKTGDGEWPEKPWGLRIGHRVLNIRSQGDFKAQVEKDWEVLTRINFCFNITDREWDTRVLPSLVVYPQKFGNCDVPERFEVPDCPPWPKAAAELRLGPVVDRMRRQKGYAEQCARDADVLEKLGFVWDHSWGNGTTVYSRHWRCSKW</sequence>
<accession>A0ABD3F1U8</accession>
<gene>
    <name evidence="1" type="ORF">V7S43_014156</name>
</gene>
<dbReference type="PANTHER" id="PTHR37066:SF1">
    <property type="entry name" value="LNS2_PITP DOMAIN-CONTAINING PROTEIN"/>
    <property type="match status" value="1"/>
</dbReference>
<organism evidence="1 2">
    <name type="scientific">Phytophthora oleae</name>
    <dbReference type="NCBI Taxonomy" id="2107226"/>
    <lineage>
        <taxon>Eukaryota</taxon>
        <taxon>Sar</taxon>
        <taxon>Stramenopiles</taxon>
        <taxon>Oomycota</taxon>
        <taxon>Peronosporomycetes</taxon>
        <taxon>Peronosporales</taxon>
        <taxon>Peronosporaceae</taxon>
        <taxon>Phytophthora</taxon>
    </lineage>
</organism>
<keyword evidence="2" id="KW-1185">Reference proteome</keyword>
<dbReference type="PANTHER" id="PTHR37066">
    <property type="entry name" value="HELICASE-ASSOCIATED"/>
    <property type="match status" value="1"/>
</dbReference>
<evidence type="ECO:0000313" key="2">
    <source>
        <dbReference type="Proteomes" id="UP001632037"/>
    </source>
</evidence>
<evidence type="ECO:0008006" key="3">
    <source>
        <dbReference type="Google" id="ProtNLM"/>
    </source>
</evidence>
<proteinExistence type="predicted"/>
<name>A0ABD3F1U8_9STRA</name>